<dbReference type="EMBL" id="CP000449">
    <property type="protein sequence ID" value="ABI66388.1"/>
    <property type="molecule type" value="Genomic_DNA"/>
</dbReference>
<organism evidence="3 4">
    <name type="scientific">Maricaulis maris (strain MCS10)</name>
    <name type="common">Caulobacter maris</name>
    <dbReference type="NCBI Taxonomy" id="394221"/>
    <lineage>
        <taxon>Bacteria</taxon>
        <taxon>Pseudomonadati</taxon>
        <taxon>Pseudomonadota</taxon>
        <taxon>Alphaproteobacteria</taxon>
        <taxon>Maricaulales</taxon>
        <taxon>Maricaulaceae</taxon>
        <taxon>Maricaulis</taxon>
    </lineage>
</organism>
<proteinExistence type="predicted"/>
<dbReference type="PROSITE" id="PS50213">
    <property type="entry name" value="FAS1"/>
    <property type="match status" value="1"/>
</dbReference>
<evidence type="ECO:0000313" key="4">
    <source>
        <dbReference type="Proteomes" id="UP000001964"/>
    </source>
</evidence>
<dbReference type="PANTHER" id="PTHR10900">
    <property type="entry name" value="PERIOSTIN-RELATED"/>
    <property type="match status" value="1"/>
</dbReference>
<feature type="domain" description="FAS1" evidence="2">
    <location>
        <begin position="42"/>
        <end position="174"/>
    </location>
</feature>
<dbReference type="SUPFAM" id="SSF82153">
    <property type="entry name" value="FAS1 domain"/>
    <property type="match status" value="1"/>
</dbReference>
<protein>
    <submittedName>
        <fullName evidence="3">Beta-Ig-H3/fasciclin</fullName>
    </submittedName>
</protein>
<dbReference type="AlphaFoldDB" id="Q0AMU9"/>
<dbReference type="InterPro" id="IPR050904">
    <property type="entry name" value="Adhesion/Biosynth-related"/>
</dbReference>
<keyword evidence="1" id="KW-0732">Signal</keyword>
<dbReference type="SMART" id="SM00554">
    <property type="entry name" value="FAS1"/>
    <property type="match status" value="1"/>
</dbReference>
<reference evidence="3 4" key="1">
    <citation type="submission" date="2006-08" db="EMBL/GenBank/DDBJ databases">
        <title>Complete sequence of Maricaulis maris MCS10.</title>
        <authorList>
            <consortium name="US DOE Joint Genome Institute"/>
            <person name="Copeland A."/>
            <person name="Lucas S."/>
            <person name="Lapidus A."/>
            <person name="Barry K."/>
            <person name="Detter J.C."/>
            <person name="Glavina del Rio T."/>
            <person name="Hammon N."/>
            <person name="Israni S."/>
            <person name="Dalin E."/>
            <person name="Tice H."/>
            <person name="Pitluck S."/>
            <person name="Saunders E."/>
            <person name="Brettin T."/>
            <person name="Bruce D."/>
            <person name="Han C."/>
            <person name="Tapia R."/>
            <person name="Gilna P."/>
            <person name="Schmutz J."/>
            <person name="Larimer F."/>
            <person name="Land M."/>
            <person name="Hauser L."/>
            <person name="Kyrpides N."/>
            <person name="Mikhailova N."/>
            <person name="Viollier P."/>
            <person name="Stephens C."/>
            <person name="Richardson P."/>
        </authorList>
    </citation>
    <scope>NUCLEOTIDE SEQUENCE [LARGE SCALE GENOMIC DNA]</scope>
    <source>
        <strain evidence="3 4">MCS10</strain>
    </source>
</reference>
<dbReference type="FunFam" id="2.30.180.10:FF:000019">
    <property type="entry name" value="Cell surface lipoprotein"/>
    <property type="match status" value="1"/>
</dbReference>
<sequence length="178" mass="18275" precursor="true">MRLVSLVALSTALISAPALASDHHAPVKSKMDHHGGGHAMAQADIVDTAVAAGQFNTLVAAVQTAGLVDTLKSDGPFTVFAPVDAAFAALPHGEVERLLLPENRHELTDLLTYHVVSGAITADQLAGQILAVETVSGSTVVIDATDGVRVGNAQVIQADIATSNGVIHIVDRVIIPNG</sequence>
<gene>
    <name evidence="3" type="ordered locus">Mmar10_2096</name>
</gene>
<dbReference type="eggNOG" id="COG2335">
    <property type="taxonomic scope" value="Bacteria"/>
</dbReference>
<dbReference type="STRING" id="394221.Mmar10_2096"/>
<dbReference type="Pfam" id="PF02469">
    <property type="entry name" value="Fasciclin"/>
    <property type="match status" value="1"/>
</dbReference>
<evidence type="ECO:0000259" key="2">
    <source>
        <dbReference type="PROSITE" id="PS50213"/>
    </source>
</evidence>
<keyword evidence="4" id="KW-1185">Reference proteome</keyword>
<dbReference type="InterPro" id="IPR000782">
    <property type="entry name" value="FAS1_domain"/>
</dbReference>
<dbReference type="InterPro" id="IPR036378">
    <property type="entry name" value="FAS1_dom_sf"/>
</dbReference>
<dbReference type="RefSeq" id="WP_011644033.1">
    <property type="nucleotide sequence ID" value="NC_008347.1"/>
</dbReference>
<dbReference type="OrthoDB" id="9800666at2"/>
<evidence type="ECO:0000256" key="1">
    <source>
        <dbReference type="SAM" id="SignalP"/>
    </source>
</evidence>
<dbReference type="GO" id="GO:0005615">
    <property type="term" value="C:extracellular space"/>
    <property type="evidence" value="ECO:0007669"/>
    <property type="project" value="TreeGrafter"/>
</dbReference>
<name>Q0AMU9_MARMM</name>
<feature type="signal peptide" evidence="1">
    <location>
        <begin position="1"/>
        <end position="20"/>
    </location>
</feature>
<evidence type="ECO:0000313" key="3">
    <source>
        <dbReference type="EMBL" id="ABI66388.1"/>
    </source>
</evidence>
<dbReference type="Proteomes" id="UP000001964">
    <property type="component" value="Chromosome"/>
</dbReference>
<accession>Q0AMU9</accession>
<feature type="chain" id="PRO_5004168246" evidence="1">
    <location>
        <begin position="21"/>
        <end position="178"/>
    </location>
</feature>
<dbReference type="PANTHER" id="PTHR10900:SF77">
    <property type="entry name" value="FI19380P1"/>
    <property type="match status" value="1"/>
</dbReference>
<dbReference type="HOGENOM" id="CLU_031281_4_1_5"/>
<dbReference type="Gene3D" id="2.30.180.10">
    <property type="entry name" value="FAS1 domain"/>
    <property type="match status" value="1"/>
</dbReference>
<dbReference type="KEGG" id="mmr:Mmar10_2096"/>